<keyword evidence="1" id="KW-1133">Transmembrane helix</keyword>
<proteinExistence type="predicted"/>
<name>A0A318DW68_9FIRM</name>
<evidence type="ECO:0000313" key="3">
    <source>
        <dbReference type="Proteomes" id="UP000247389"/>
    </source>
</evidence>
<reference evidence="2 3" key="1">
    <citation type="submission" date="2018-04" db="EMBL/GenBank/DDBJ databases">
        <title>Subsurface microbial communities from deep shales in Ohio and West Virginia, USA.</title>
        <authorList>
            <person name="Wrighton K."/>
        </authorList>
    </citation>
    <scope>NUCLEOTIDE SEQUENCE [LARGE SCALE GENOMIC DNA]</scope>
    <source>
        <strain evidence="2 3">MSL28</strain>
    </source>
</reference>
<gene>
    <name evidence="2" type="ORF">C8C78_1663</name>
</gene>
<evidence type="ECO:0000256" key="1">
    <source>
        <dbReference type="SAM" id="Phobius"/>
    </source>
</evidence>
<comment type="caution">
    <text evidence="2">The sequence shown here is derived from an EMBL/GenBank/DDBJ whole genome shotgun (WGS) entry which is preliminary data.</text>
</comment>
<feature type="transmembrane region" description="Helical" evidence="1">
    <location>
        <begin position="9"/>
        <end position="28"/>
    </location>
</feature>
<dbReference type="EMBL" id="QICM01000066">
    <property type="protein sequence ID" value="PXV59973.1"/>
    <property type="molecule type" value="Genomic_DNA"/>
</dbReference>
<dbReference type="AlphaFoldDB" id="A0A318DW68"/>
<accession>A0A318DW68</accession>
<keyword evidence="1" id="KW-0472">Membrane</keyword>
<dbReference type="Proteomes" id="UP000247389">
    <property type="component" value="Unassembled WGS sequence"/>
</dbReference>
<evidence type="ECO:0000313" key="2">
    <source>
        <dbReference type="EMBL" id="PXV59973.1"/>
    </source>
</evidence>
<keyword evidence="1" id="KW-0812">Transmembrane</keyword>
<dbReference type="RefSeq" id="WP_110301360.1">
    <property type="nucleotide sequence ID" value="NZ_QICM01000066.1"/>
</dbReference>
<organism evidence="2 3">
    <name type="scientific">Halanaerobium congolense</name>
    <dbReference type="NCBI Taxonomy" id="54121"/>
    <lineage>
        <taxon>Bacteria</taxon>
        <taxon>Bacillati</taxon>
        <taxon>Bacillota</taxon>
        <taxon>Clostridia</taxon>
        <taxon>Halanaerobiales</taxon>
        <taxon>Halanaerobiaceae</taxon>
        <taxon>Halanaerobium</taxon>
    </lineage>
</organism>
<protein>
    <submittedName>
        <fullName evidence="2">Uncharacterized protein</fullName>
    </submittedName>
</protein>
<sequence length="132" mass="14706">MKTIIKKTIMIIIILSFILTLNCFFAFANDGLHLVGSDGVYLGKLTTDQYDSKSVFNEIGKYGSDISMTSIWNDISPYGSSVSMKSAFNNVASKPPLIVYNGEVIGYLTTNNIKNNSLHPKYLYSWLQNNGF</sequence>